<dbReference type="GeneID" id="24164854"/>
<sequence>MTLRGQITEDENQDRMKRAQESGPSTSNFAMISPSARTMKPFDINNINVVDLTGDSDEEDTMNADMLLDMFGVSGPEITATSTLDMIEESQTLNQAWICYSDLDLCG</sequence>
<dbReference type="EMBL" id="GG704913">
    <property type="protein sequence ID" value="KJF60787.1"/>
    <property type="molecule type" value="Genomic_DNA"/>
</dbReference>
<keyword evidence="3" id="KW-1185">Reference proteome</keyword>
<dbReference type="InParanoid" id="A0A0D8JU20"/>
<name>A0A0D8JU20_COCIM</name>
<evidence type="ECO:0000256" key="1">
    <source>
        <dbReference type="SAM" id="MobiDB-lite"/>
    </source>
</evidence>
<accession>A0A0D8JU20</accession>
<evidence type="ECO:0000313" key="3">
    <source>
        <dbReference type="Proteomes" id="UP000001261"/>
    </source>
</evidence>
<dbReference type="VEuPathDB" id="FungiDB:CIMG_13227"/>
<evidence type="ECO:0000313" key="2">
    <source>
        <dbReference type="EMBL" id="KJF60787.1"/>
    </source>
</evidence>
<dbReference type="Proteomes" id="UP000001261">
    <property type="component" value="Unassembled WGS sequence"/>
</dbReference>
<gene>
    <name evidence="2" type="ORF">CIMG_13227</name>
</gene>
<proteinExistence type="predicted"/>
<protein>
    <submittedName>
        <fullName evidence="2">Uncharacterized protein</fullName>
    </submittedName>
</protein>
<dbReference type="AlphaFoldDB" id="A0A0D8JU20"/>
<reference evidence="3" key="1">
    <citation type="journal article" date="2009" name="Genome Res.">
        <title>Comparative genomic analyses of the human fungal pathogens Coccidioides and their relatives.</title>
        <authorList>
            <person name="Sharpton T.J."/>
            <person name="Stajich J.E."/>
            <person name="Rounsley S.D."/>
            <person name="Gardner M.J."/>
            <person name="Wortman J.R."/>
            <person name="Jordar V.S."/>
            <person name="Maiti R."/>
            <person name="Kodira C.D."/>
            <person name="Neafsey D.E."/>
            <person name="Zeng Q."/>
            <person name="Hung C.-Y."/>
            <person name="McMahan C."/>
            <person name="Muszewska A."/>
            <person name="Grynberg M."/>
            <person name="Mandel M.A."/>
            <person name="Kellner E.M."/>
            <person name="Barker B.M."/>
            <person name="Galgiani J.N."/>
            <person name="Orbach M.J."/>
            <person name="Kirkland T.N."/>
            <person name="Cole G.T."/>
            <person name="Henn M.R."/>
            <person name="Birren B.W."/>
            <person name="Taylor J.W."/>
        </authorList>
    </citation>
    <scope>NUCLEOTIDE SEQUENCE [LARGE SCALE GENOMIC DNA]</scope>
    <source>
        <strain evidence="3">RS</strain>
    </source>
</reference>
<dbReference type="RefSeq" id="XP_004445046.1">
    <property type="nucleotide sequence ID" value="XM_004444989.1"/>
</dbReference>
<dbReference type="KEGG" id="cim:CIMG_13227"/>
<feature type="region of interest" description="Disordered" evidence="1">
    <location>
        <begin position="1"/>
        <end position="31"/>
    </location>
</feature>
<reference evidence="3" key="2">
    <citation type="journal article" date="2010" name="Genome Res.">
        <title>Population genomic sequencing of Coccidioides fungi reveals recent hybridization and transposon control.</title>
        <authorList>
            <person name="Neafsey D.E."/>
            <person name="Barker B.M."/>
            <person name="Sharpton T.J."/>
            <person name="Stajich J.E."/>
            <person name="Park D.J."/>
            <person name="Whiston E."/>
            <person name="Hung C.-Y."/>
            <person name="McMahan C."/>
            <person name="White J."/>
            <person name="Sykes S."/>
            <person name="Heiman D."/>
            <person name="Young S."/>
            <person name="Zeng Q."/>
            <person name="Abouelleil A."/>
            <person name="Aftuck L."/>
            <person name="Bessette D."/>
            <person name="Brown A."/>
            <person name="FitzGerald M."/>
            <person name="Lui A."/>
            <person name="Macdonald J.P."/>
            <person name="Priest M."/>
            <person name="Orbach M.J."/>
            <person name="Galgiani J.N."/>
            <person name="Kirkland T.N."/>
            <person name="Cole G.T."/>
            <person name="Birren B.W."/>
            <person name="Henn M.R."/>
            <person name="Taylor J.W."/>
            <person name="Rounsley S.D."/>
        </authorList>
    </citation>
    <scope>GENOME REANNOTATION</scope>
    <source>
        <strain evidence="3">RS</strain>
    </source>
</reference>
<organism evidence="2 3">
    <name type="scientific">Coccidioides immitis (strain RS)</name>
    <name type="common">Valley fever fungus</name>
    <dbReference type="NCBI Taxonomy" id="246410"/>
    <lineage>
        <taxon>Eukaryota</taxon>
        <taxon>Fungi</taxon>
        <taxon>Dikarya</taxon>
        <taxon>Ascomycota</taxon>
        <taxon>Pezizomycotina</taxon>
        <taxon>Eurotiomycetes</taxon>
        <taxon>Eurotiomycetidae</taxon>
        <taxon>Onygenales</taxon>
        <taxon>Onygenaceae</taxon>
        <taxon>Coccidioides</taxon>
    </lineage>
</organism>